<accession>A0AAD4TTJ1</accession>
<proteinExistence type="predicted"/>
<dbReference type="EMBL" id="JAKZEL010000023">
    <property type="protein sequence ID" value="KAI4531365.1"/>
    <property type="molecule type" value="Genomic_DNA"/>
</dbReference>
<organism evidence="1 2">
    <name type="scientific">Ovis ammon polii</name>
    <dbReference type="NCBI Taxonomy" id="230172"/>
    <lineage>
        <taxon>Eukaryota</taxon>
        <taxon>Metazoa</taxon>
        <taxon>Chordata</taxon>
        <taxon>Craniata</taxon>
        <taxon>Vertebrata</taxon>
        <taxon>Euteleostomi</taxon>
        <taxon>Mammalia</taxon>
        <taxon>Eutheria</taxon>
        <taxon>Laurasiatheria</taxon>
        <taxon>Artiodactyla</taxon>
        <taxon>Ruminantia</taxon>
        <taxon>Pecora</taxon>
        <taxon>Bovidae</taxon>
        <taxon>Caprinae</taxon>
        <taxon>Ovis</taxon>
    </lineage>
</organism>
<comment type="caution">
    <text evidence="1">The sequence shown here is derived from an EMBL/GenBank/DDBJ whole genome shotgun (WGS) entry which is preliminary data.</text>
</comment>
<dbReference type="Proteomes" id="UP001214576">
    <property type="component" value="Unassembled WGS sequence"/>
</dbReference>
<dbReference type="AlphaFoldDB" id="A0AAD4TTJ1"/>
<gene>
    <name evidence="1" type="ORF">MG293_017879</name>
</gene>
<evidence type="ECO:0000313" key="2">
    <source>
        <dbReference type="Proteomes" id="UP001214576"/>
    </source>
</evidence>
<reference evidence="1" key="1">
    <citation type="submission" date="2022-03" db="EMBL/GenBank/DDBJ databases">
        <title>Genomic analyses of argali, domestic sheep and their hybrids provide insights into chromosomal evolution, heterosis and genetic basis of agronomic traits.</title>
        <authorList>
            <person name="Li M."/>
        </authorList>
    </citation>
    <scope>NUCLEOTIDE SEQUENCE</scope>
    <source>
        <strain evidence="1">CAU-MHL-2022a</strain>
        <tissue evidence="1">Skin</tissue>
    </source>
</reference>
<evidence type="ECO:0000313" key="1">
    <source>
        <dbReference type="EMBL" id="KAI4531365.1"/>
    </source>
</evidence>
<name>A0AAD4TTJ1_OVIAM</name>
<sequence length="226" mass="25898">MCMNCYLPEPGIKPTSLPPPALVGRFFIYQLCHLGIDIHFKDHCHQLLLFMTKVGETTLEEVLIRVLIGSTHKSRNCYAGYSRCYWDKSVPPMMMGITEKLLQMHGLRCLHDKCVPLILLLQGCLLQHEGMHFKGCPLFQLKQQIVKCRSLSFVENNQHFVNIGNMPEEPLGWNSKNRLGPLFAKPCDKIQIRKRKIASVLSGLPHLFFLGSRKQTLRPEDCRISL</sequence>
<keyword evidence="2" id="KW-1185">Reference proteome</keyword>
<protein>
    <submittedName>
        <fullName evidence="1">Uncharacterized protein</fullName>
    </submittedName>
</protein>